<accession>A0AAV6GJM2</accession>
<dbReference type="Gene3D" id="2.40.50.90">
    <property type="match status" value="1"/>
</dbReference>
<dbReference type="InterPro" id="IPR025605">
    <property type="entry name" value="OST-HTH/LOTUS_dom"/>
</dbReference>
<feature type="region of interest" description="Disordered" evidence="9">
    <location>
        <begin position="822"/>
        <end position="887"/>
    </location>
</feature>
<evidence type="ECO:0000256" key="1">
    <source>
        <dbReference type="ARBA" id="ARBA00004496"/>
    </source>
</evidence>
<evidence type="ECO:0000256" key="3">
    <source>
        <dbReference type="ARBA" id="ARBA00013420"/>
    </source>
</evidence>
<dbReference type="GO" id="GO:0030154">
    <property type="term" value="P:cell differentiation"/>
    <property type="evidence" value="ECO:0007669"/>
    <property type="project" value="UniProtKB-KW"/>
</dbReference>
<evidence type="ECO:0000256" key="5">
    <source>
        <dbReference type="ARBA" id="ARBA00022490"/>
    </source>
</evidence>
<dbReference type="InterPro" id="IPR050621">
    <property type="entry name" value="Tudor_domain_containing"/>
</dbReference>
<keyword evidence="6" id="KW-0677">Repeat</keyword>
<dbReference type="Gene3D" id="2.30.30.140">
    <property type="match status" value="1"/>
</dbReference>
<comment type="subcellular location">
    <subcellularLocation>
        <location evidence="1">Cytoplasm</location>
    </subcellularLocation>
</comment>
<dbReference type="GO" id="GO:0005737">
    <property type="term" value="C:cytoplasm"/>
    <property type="evidence" value="ECO:0007669"/>
    <property type="project" value="UniProtKB-SubCell"/>
</dbReference>
<feature type="domain" description="HTH OST-type" evidence="11">
    <location>
        <begin position="305"/>
        <end position="381"/>
    </location>
</feature>
<keyword evidence="4" id="KW-0217">Developmental protein</keyword>
<evidence type="ECO:0000256" key="6">
    <source>
        <dbReference type="ARBA" id="ARBA00022737"/>
    </source>
</evidence>
<feature type="compositionally biased region" description="Basic and acidic residues" evidence="9">
    <location>
        <begin position="827"/>
        <end position="847"/>
    </location>
</feature>
<feature type="domain" description="HTH OST-type" evidence="11">
    <location>
        <begin position="132"/>
        <end position="208"/>
    </location>
</feature>
<evidence type="ECO:0000313" key="13">
    <source>
        <dbReference type="Proteomes" id="UP000823561"/>
    </source>
</evidence>
<evidence type="ECO:0000256" key="4">
    <source>
        <dbReference type="ARBA" id="ARBA00022473"/>
    </source>
</evidence>
<evidence type="ECO:0000259" key="10">
    <source>
        <dbReference type="PROSITE" id="PS50304"/>
    </source>
</evidence>
<comment type="caution">
    <text evidence="12">The sequence shown here is derived from an EMBL/GenBank/DDBJ whole genome shotgun (WGS) entry which is preliminary data.</text>
</comment>
<evidence type="ECO:0000256" key="9">
    <source>
        <dbReference type="SAM" id="MobiDB-lite"/>
    </source>
</evidence>
<evidence type="ECO:0000259" key="11">
    <source>
        <dbReference type="PROSITE" id="PS51644"/>
    </source>
</evidence>
<reference evidence="12" key="1">
    <citation type="submission" date="2020-10" db="EMBL/GenBank/DDBJ databases">
        <title>Chromosome-scale genome assembly of the Allis shad, Alosa alosa.</title>
        <authorList>
            <person name="Margot Z."/>
            <person name="Christophe K."/>
            <person name="Cabau C."/>
            <person name="Louis A."/>
            <person name="Berthelot C."/>
            <person name="Parey E."/>
            <person name="Roest Crollius H."/>
            <person name="Montfort J."/>
            <person name="Robinson-Rechavi M."/>
            <person name="Bucao C."/>
            <person name="Bouchez O."/>
            <person name="Gislard M."/>
            <person name="Lluch J."/>
            <person name="Milhes M."/>
            <person name="Lampietro C."/>
            <person name="Lopez Roques C."/>
            <person name="Donnadieu C."/>
            <person name="Braasch I."/>
            <person name="Desvignes T."/>
            <person name="Postlethwait J."/>
            <person name="Bobe J."/>
            <person name="Guiguen Y."/>
        </authorList>
    </citation>
    <scope>NUCLEOTIDE SEQUENCE</scope>
    <source>
        <strain evidence="12">M-15738</strain>
        <tissue evidence="12">Blood</tissue>
    </source>
</reference>
<dbReference type="EMBL" id="JADWDJ010000009">
    <property type="protein sequence ID" value="KAG5275418.1"/>
    <property type="molecule type" value="Genomic_DNA"/>
</dbReference>
<gene>
    <name evidence="12" type="ORF">AALO_G00120080</name>
</gene>
<dbReference type="InterPro" id="IPR041966">
    <property type="entry name" value="LOTUS-like"/>
</dbReference>
<feature type="domain" description="HTH OST-type" evidence="11">
    <location>
        <begin position="8"/>
        <end position="81"/>
    </location>
</feature>
<feature type="compositionally biased region" description="Polar residues" evidence="9">
    <location>
        <begin position="216"/>
        <end position="247"/>
    </location>
</feature>
<dbReference type="Gene3D" id="3.30.420.610">
    <property type="entry name" value="LOTUS domain-like"/>
    <property type="match status" value="3"/>
</dbReference>
<keyword evidence="7" id="KW-0221">Differentiation</keyword>
<dbReference type="GO" id="GO:0007283">
    <property type="term" value="P:spermatogenesis"/>
    <property type="evidence" value="ECO:0007669"/>
    <property type="project" value="UniProtKB-KW"/>
</dbReference>
<evidence type="ECO:0000256" key="8">
    <source>
        <dbReference type="ARBA" id="ARBA00022871"/>
    </source>
</evidence>
<comment type="similarity">
    <text evidence="2">Belongs to the TDRD5 family.</text>
</comment>
<dbReference type="Pfam" id="PF12872">
    <property type="entry name" value="OST-HTH"/>
    <property type="match status" value="3"/>
</dbReference>
<keyword evidence="13" id="KW-1185">Reference proteome</keyword>
<dbReference type="PANTHER" id="PTHR22948">
    <property type="entry name" value="TUDOR DOMAIN CONTAINING PROTEIN"/>
    <property type="match status" value="1"/>
</dbReference>
<dbReference type="AlphaFoldDB" id="A0AAV6GJM2"/>
<evidence type="ECO:0000256" key="2">
    <source>
        <dbReference type="ARBA" id="ARBA00010384"/>
    </source>
</evidence>
<keyword evidence="5" id="KW-0963">Cytoplasm</keyword>
<protein>
    <recommendedName>
        <fullName evidence="3">Tudor domain-containing protein 5</fullName>
    </recommendedName>
</protein>
<evidence type="ECO:0000256" key="7">
    <source>
        <dbReference type="ARBA" id="ARBA00022782"/>
    </source>
</evidence>
<dbReference type="Pfam" id="PF00567">
    <property type="entry name" value="TUDOR"/>
    <property type="match status" value="1"/>
</dbReference>
<feature type="domain" description="Tudor" evidence="10">
    <location>
        <begin position="507"/>
        <end position="565"/>
    </location>
</feature>
<dbReference type="PROSITE" id="PS50304">
    <property type="entry name" value="TUDOR"/>
    <property type="match status" value="1"/>
</dbReference>
<dbReference type="Proteomes" id="UP000823561">
    <property type="component" value="Chromosome 9"/>
</dbReference>
<feature type="region of interest" description="Disordered" evidence="9">
    <location>
        <begin position="383"/>
        <end position="403"/>
    </location>
</feature>
<feature type="region of interest" description="Disordered" evidence="9">
    <location>
        <begin position="213"/>
        <end position="276"/>
    </location>
</feature>
<dbReference type="PANTHER" id="PTHR22948:SF19">
    <property type="entry name" value="TUDOR DOMAIN-CONTAINING PROTEIN 5"/>
    <property type="match status" value="1"/>
</dbReference>
<dbReference type="InterPro" id="IPR035437">
    <property type="entry name" value="SNase_OB-fold_sf"/>
</dbReference>
<sequence length="947" mass="104785">MNVNQDQLFSALKKDVRSLLVSAKFGVAPEQLKRDYQALLGYPLPLRTLGFRHVLDMVKEMPDVVYVDYEQDGSMRLKAVVDETTRGIQQLVAKQRTPKGKPASGRTFGSFGFGRQHYPQGNSIIMPRRVTGPPPLPAHLRSQLRQLLSQGPLRLSELEQRYALRFGRRLQPECFGYYSLAELLAASADLIAIEQSRSGSLLKLKTCITPLRPLTPHQNTEAPKQHASSTTNRLSPHSVLKESQPQTENKDHIIKPPVSEVPAGTNSDKQDAESKVDRQSFEKSILKLEEQLRQQILEFGDAGTVSPELKAKLHQIVTENINGIALHQLPLVYKKMFGEDLPLAESGFVNVSELVGALSDVLCVQPDSKEDKSHLVVTQASDTAEQGHYLNSEDSHWDGTAEEDTADDLPINAEQKVDKTIQQVLEQVPVDSVVPLDAVKNQRLKAPTLRKERELLSVLVEHVESPGHFYVRFEGQESRMLEDMMLQMRTFYACPEMSQRYRLLDGYVRPGQVCCVAPRDIWFYRVVILQVLDSQQVEVYYTDFGDVNTVDRDRLCFLKACYATLPAQAVPSSLSGIKPVGVCWTANAIGCFQKLCCDRLLVAAIDRYRGGFMQVYLCDTHTHEDLYVHSILQTEGHAVSCSKADYLETSCKSNPVSMYLGDGELKPVKTPESAVEETHVTSATPVTSDPESIHPVAEAKVSMEESTSLPNIPALESAPPPDIPVLESAPPPDIPVLESAPPPDIPVLESAPPPVIPALESAPMPDIPVLESVPCSDDLNLESTSLPNVPLDETAQPKVNPFEALLSKDILISSDWDQGWNPNRNSSAEKHVPEIANHDRIPKHESLPRPVPVVESGPVEVSSPRRETSPQDPTPPALSRIHTRDLKPEQICRTGVEPSTPIVPGLIFPMISPGGRISPDKLFLHHASPLALRPATRMAAGLHFLKW</sequence>
<organism evidence="12 13">
    <name type="scientific">Alosa alosa</name>
    <name type="common">allis shad</name>
    <dbReference type="NCBI Taxonomy" id="278164"/>
    <lineage>
        <taxon>Eukaryota</taxon>
        <taxon>Metazoa</taxon>
        <taxon>Chordata</taxon>
        <taxon>Craniata</taxon>
        <taxon>Vertebrata</taxon>
        <taxon>Euteleostomi</taxon>
        <taxon>Actinopterygii</taxon>
        <taxon>Neopterygii</taxon>
        <taxon>Teleostei</taxon>
        <taxon>Clupei</taxon>
        <taxon>Clupeiformes</taxon>
        <taxon>Clupeoidei</taxon>
        <taxon>Clupeidae</taxon>
        <taxon>Alosa</taxon>
    </lineage>
</organism>
<dbReference type="PROSITE" id="PS51644">
    <property type="entry name" value="HTH_OST"/>
    <property type="match status" value="3"/>
</dbReference>
<proteinExistence type="inferred from homology"/>
<dbReference type="InterPro" id="IPR002999">
    <property type="entry name" value="Tudor"/>
</dbReference>
<name>A0AAV6GJM2_9TELE</name>
<keyword evidence="8" id="KW-0744">Spermatogenesis</keyword>
<feature type="compositionally biased region" description="Low complexity" evidence="9">
    <location>
        <begin position="852"/>
        <end position="862"/>
    </location>
</feature>
<evidence type="ECO:0000313" key="12">
    <source>
        <dbReference type="EMBL" id="KAG5275418.1"/>
    </source>
</evidence>
<dbReference type="SUPFAM" id="SSF63748">
    <property type="entry name" value="Tudor/PWWP/MBT"/>
    <property type="match status" value="1"/>
</dbReference>